<evidence type="ECO:0000313" key="8">
    <source>
        <dbReference type="Proteomes" id="UP000019375"/>
    </source>
</evidence>
<dbReference type="GO" id="GO:0003723">
    <property type="term" value="F:RNA binding"/>
    <property type="evidence" value="ECO:0007669"/>
    <property type="project" value="UniProtKB-UniRule"/>
</dbReference>
<feature type="region of interest" description="Disordered" evidence="5">
    <location>
        <begin position="1"/>
        <end position="27"/>
    </location>
</feature>
<keyword evidence="1" id="KW-0677">Repeat</keyword>
<dbReference type="InterPro" id="IPR057778">
    <property type="entry name" value="KH_Vigilin_N"/>
</dbReference>
<feature type="coiled-coil region" evidence="4">
    <location>
        <begin position="260"/>
        <end position="287"/>
    </location>
</feature>
<organism evidence="7 8">
    <name type="scientific">Zygosaccharomyces bailii (strain CLIB 213 / ATCC 58445 / CBS 680 / BCRC 21525 / NBRC 1098 / NCYC 1416 / NRRL Y-2227)</name>
    <dbReference type="NCBI Taxonomy" id="1333698"/>
    <lineage>
        <taxon>Eukaryota</taxon>
        <taxon>Fungi</taxon>
        <taxon>Dikarya</taxon>
        <taxon>Ascomycota</taxon>
        <taxon>Saccharomycotina</taxon>
        <taxon>Saccharomycetes</taxon>
        <taxon>Saccharomycetales</taxon>
        <taxon>Saccharomycetaceae</taxon>
        <taxon>Zygosaccharomyces</taxon>
    </lineage>
</organism>
<feature type="compositionally biased region" description="Polar residues" evidence="5">
    <location>
        <begin position="8"/>
        <end position="17"/>
    </location>
</feature>
<feature type="domain" description="K Homology" evidence="6">
    <location>
        <begin position="136"/>
        <end position="214"/>
    </location>
</feature>
<dbReference type="EMBL" id="HG316456">
    <property type="protein sequence ID" value="CDF88931.1"/>
    <property type="molecule type" value="Genomic_DNA"/>
</dbReference>
<feature type="domain" description="K Homology" evidence="6">
    <location>
        <begin position="884"/>
        <end position="951"/>
    </location>
</feature>
<keyword evidence="4" id="KW-0175">Coiled coil</keyword>
<feature type="domain" description="K Homology" evidence="6">
    <location>
        <begin position="583"/>
        <end position="653"/>
    </location>
</feature>
<feature type="domain" description="K Homology" evidence="6">
    <location>
        <begin position="727"/>
        <end position="802"/>
    </location>
</feature>
<dbReference type="Proteomes" id="UP000019375">
    <property type="component" value="Unassembled WGS sequence"/>
</dbReference>
<dbReference type="InterPro" id="IPR004087">
    <property type="entry name" value="KH_dom"/>
</dbReference>
<dbReference type="OrthoDB" id="10027144at2759"/>
<keyword evidence="8" id="KW-1185">Reference proteome</keyword>
<evidence type="ECO:0000256" key="5">
    <source>
        <dbReference type="SAM" id="MobiDB-lite"/>
    </source>
</evidence>
<proteinExistence type="predicted"/>
<dbReference type="PANTHER" id="PTHR10288">
    <property type="entry name" value="KH DOMAIN CONTAINING RNA BINDING PROTEIN"/>
    <property type="match status" value="1"/>
</dbReference>
<dbReference type="InterPro" id="IPR004088">
    <property type="entry name" value="KH_dom_type_1"/>
</dbReference>
<dbReference type="SUPFAM" id="SSF54791">
    <property type="entry name" value="Eukaryotic type KH-domain (KH-domain type I)"/>
    <property type="match status" value="6"/>
</dbReference>
<name>A0A8J2T6G4_ZYGB2</name>
<keyword evidence="2 3" id="KW-0694">RNA-binding</keyword>
<protein>
    <submittedName>
        <fullName evidence="7">ZYBA0S03-05226g1_1</fullName>
    </submittedName>
</protein>
<dbReference type="Gene3D" id="3.30.1370.10">
    <property type="entry name" value="K Homology domain, type 1"/>
    <property type="match status" value="7"/>
</dbReference>
<feature type="region of interest" description="Disordered" evidence="5">
    <location>
        <begin position="42"/>
        <end position="64"/>
    </location>
</feature>
<dbReference type="AlphaFoldDB" id="A0A8J2T6G4"/>
<dbReference type="Pfam" id="PF24668">
    <property type="entry name" value="KH_Vigilin"/>
    <property type="match status" value="1"/>
</dbReference>
<evidence type="ECO:0000256" key="3">
    <source>
        <dbReference type="PROSITE-ProRule" id="PRU00117"/>
    </source>
</evidence>
<evidence type="ECO:0000313" key="7">
    <source>
        <dbReference type="EMBL" id="CDF88931.1"/>
    </source>
</evidence>
<dbReference type="PROSITE" id="PS50084">
    <property type="entry name" value="KH_TYPE_1"/>
    <property type="match status" value="7"/>
</dbReference>
<reference evidence="8" key="1">
    <citation type="journal article" date="2013" name="Genome Announc.">
        <title>Genome sequence of the food spoilage yeast Zygosaccharomyces bailii CLIB 213(T).</title>
        <authorList>
            <person name="Galeote V."/>
            <person name="Bigey F."/>
            <person name="Devillers H."/>
            <person name="Neuveglise C."/>
            <person name="Dequin S."/>
        </authorList>
    </citation>
    <scope>NUCLEOTIDE SEQUENCE [LARGE SCALE GENOMIC DNA]</scope>
    <source>
        <strain evidence="8">CLIB 213 / ATCC 58445 / CBS 680 / CCRC 21525 / NBRC 1098 / NCYC 1416 / NRRL Y-2227</strain>
    </source>
</reference>
<gene>
    <name evidence="7" type="ORF">BN860_05226g</name>
</gene>
<accession>A0A8J2T6G4</accession>
<evidence type="ECO:0000259" key="6">
    <source>
        <dbReference type="SMART" id="SM00322"/>
    </source>
</evidence>
<dbReference type="InterPro" id="IPR036612">
    <property type="entry name" value="KH_dom_type_1_sf"/>
</dbReference>
<dbReference type="SMART" id="SM00322">
    <property type="entry name" value="KH"/>
    <property type="match status" value="7"/>
</dbReference>
<evidence type="ECO:0000256" key="2">
    <source>
        <dbReference type="ARBA" id="ARBA00022884"/>
    </source>
</evidence>
<feature type="domain" description="K Homology" evidence="6">
    <location>
        <begin position="1081"/>
        <end position="1163"/>
    </location>
</feature>
<feature type="domain" description="K Homology" evidence="6">
    <location>
        <begin position="806"/>
        <end position="880"/>
    </location>
</feature>
<evidence type="ECO:0000256" key="1">
    <source>
        <dbReference type="ARBA" id="ARBA00022737"/>
    </source>
</evidence>
<evidence type="ECO:0000256" key="4">
    <source>
        <dbReference type="SAM" id="Coils"/>
    </source>
</evidence>
<sequence length="1163" mass="129227">MSKLEETPPTSAESQLPSLKDLPSLGSNAGFSNRKVAWGPNVKPTVVPATPQPVPTTGGGSKPVRSKTIQEAFTLDLQSQLSITKPEFSRIVQSVKHDHDVSVESTLSKTSRTFLISGLPANVSAGRRELVKKLTKPVTDVMQVPSRAKAAIIGSGGRNIREIQDSFDVKINVARENNPDAYDEDLGDHLADVSIHGDVDSVKLAKQKIAEIVREDTKNSSITIPVENPHLLPFVDVSTLQLESVKAQVNDGDIVISGPLEEIKLAKAKLQSYLKQLESQLTEEQVKIPVKFQFLIDNDEIKEKFNVVVSSASSDDLVTFLGHRDNVKEAIAHARSSSIAYAVDTLDISKAHSKNLQHAKNLVLYFEKYNVLQNIKNAHEDIKIVLPEPQQLPKVDSVCVYISGKSDKTEEIKSVRKELIALVNDITPFDTLSVGDLDYELFHKEIKHILLASEESTAFVQFGDYYEGDDTILLVARVSNEDFKPSLEEIKESLARVNSTLDPLRNKQNNLSLEIVDLESPQQDSLLNEVTLQLLLEEANQDGNTIQIKMHTPSANQITLRGNEKAVKITKKAVDSIVSSPTNKFKDTLDVPANAISRLIGSKGSHTQQLRQKFDVQIDVPSESSNGKTVEVTITGVQYNVERAKSFIQQEAKKWADIIIKEMYVAQKYHRNLIGPQGAYRNRLQDKYNVRIFFPKNEDTVTIRGPSRGVTKAHEELKSLLDFEMENGHKVTMEVPSEHVSRIIGKNGEMINDIRADFGVEMDFLQKTTDPEVQKTGQVQLEITGSRQAIKDAQAKVKAIITEASDFTKTTLDVDRKYHKTIVGAGGHTLKDIITRAGGDGLRNRMVDVPNANSEVQVIKVEGPKKFVDAVVKEINKIVEEGENSVSKELDIPQEKQGALIGPGGFVRRQLETDFHVTLHVPNKGESGKVVLSGLPANVEKAEKKIFSEIIRDNYDHELMVPAVLHEFVAERGAFMQSLRFDYSVNVKHGNTGRKANKLVRRPVDIPVDKVRGESEEKFKVTLEEVEKPEVDETSEKIAWRLIYEDFDLDELLSEDVEENKKSDKKTDEAKKQESLAKAIDAIEKRISLAKDATTVGYVWSSEPSKFNKIVGPGGSNIKKIRDATGVIINVPRKSDKVNDVVYIKGTKQAVQDAVQQVLKTLK</sequence>
<feature type="domain" description="K Homology" evidence="6">
    <location>
        <begin position="657"/>
        <end position="722"/>
    </location>
</feature>
<dbReference type="Pfam" id="PF00013">
    <property type="entry name" value="KH_1"/>
    <property type="match status" value="6"/>
</dbReference>